<dbReference type="AlphaFoldDB" id="A0A0D2HPU2"/>
<protein>
    <recommendedName>
        <fullName evidence="7">5'-nucleotidase SurE</fullName>
        <ecNumber evidence="7">3.1.3.5</ecNumber>
    </recommendedName>
    <alternativeName>
        <fullName evidence="7">Nucleoside 5'-monophosphate phosphohydrolase</fullName>
    </alternativeName>
</protein>
<feature type="binding site" evidence="7">
    <location>
        <position position="84"/>
    </location>
    <ligand>
        <name>a divalent metal cation</name>
        <dbReference type="ChEBI" id="CHEBI:60240"/>
    </ligand>
</feature>
<comment type="cofactor">
    <cofactor evidence="7">
        <name>a divalent metal cation</name>
        <dbReference type="ChEBI" id="CHEBI:60240"/>
    </cofactor>
    <text evidence="7">Binds 1 divalent metal cation per subunit.</text>
</comment>
<dbReference type="HAMAP" id="MF_00060">
    <property type="entry name" value="SurE"/>
    <property type="match status" value="1"/>
</dbReference>
<dbReference type="EMBL" id="AZAC01000031">
    <property type="protein sequence ID" value="KIX12488.1"/>
    <property type="molecule type" value="Genomic_DNA"/>
</dbReference>
<organism evidence="9 10">
    <name type="scientific">Dethiosulfatarculus sandiegensis</name>
    <dbReference type="NCBI Taxonomy" id="1429043"/>
    <lineage>
        <taxon>Bacteria</taxon>
        <taxon>Pseudomonadati</taxon>
        <taxon>Thermodesulfobacteriota</taxon>
        <taxon>Desulfarculia</taxon>
        <taxon>Desulfarculales</taxon>
        <taxon>Desulfarculaceae</taxon>
        <taxon>Dethiosulfatarculus</taxon>
    </lineage>
</organism>
<evidence type="ECO:0000256" key="2">
    <source>
        <dbReference type="ARBA" id="ARBA00011062"/>
    </source>
</evidence>
<dbReference type="Proteomes" id="UP000032233">
    <property type="component" value="Unassembled WGS sequence"/>
</dbReference>
<keyword evidence="5 7" id="KW-0547">Nucleotide-binding</keyword>
<keyword evidence="3 7" id="KW-0963">Cytoplasm</keyword>
<evidence type="ECO:0000256" key="3">
    <source>
        <dbReference type="ARBA" id="ARBA00022490"/>
    </source>
</evidence>
<keyword evidence="10" id="KW-1185">Reference proteome</keyword>
<dbReference type="Pfam" id="PF01975">
    <property type="entry name" value="SurE"/>
    <property type="match status" value="1"/>
</dbReference>
<comment type="function">
    <text evidence="7">Nucleotidase that shows phosphatase activity on nucleoside 5'-monophosphates.</text>
</comment>
<name>A0A0D2HPU2_9BACT</name>
<evidence type="ECO:0000256" key="6">
    <source>
        <dbReference type="ARBA" id="ARBA00022801"/>
    </source>
</evidence>
<keyword evidence="6 7" id="KW-0378">Hydrolase</keyword>
<dbReference type="GO" id="GO:0000166">
    <property type="term" value="F:nucleotide binding"/>
    <property type="evidence" value="ECO:0007669"/>
    <property type="project" value="UniProtKB-KW"/>
</dbReference>
<dbReference type="GO" id="GO:0005737">
    <property type="term" value="C:cytoplasm"/>
    <property type="evidence" value="ECO:0007669"/>
    <property type="project" value="UniProtKB-SubCell"/>
</dbReference>
<evidence type="ECO:0000256" key="1">
    <source>
        <dbReference type="ARBA" id="ARBA00000815"/>
    </source>
</evidence>
<sequence length="244" mass="26204">MAPGLAALHDALSREHDVFVVAPEREQSAVGHAITLADPLLVHKLSPKAGFNGYAVSGTPADCVKLALHELMPEPPDLVASGINVGANLGFNLLYSGTVSAANEASLQGIKAMAISLGTRQDPDFSYAARFAAHLVKNWDILGPYSQTPLNVNVPALAPDKIKGVRFVRQSQARLTERFVPRTDPWGRTYYWQAGETMGKDGGLDADFPALMAGYVTITPMAHDFTNNEALDLLRTTSLDLPQP</sequence>
<dbReference type="SUPFAM" id="SSF64167">
    <property type="entry name" value="SurE-like"/>
    <property type="match status" value="1"/>
</dbReference>
<dbReference type="Gene3D" id="3.40.1210.10">
    <property type="entry name" value="Survival protein SurE-like phosphatase/nucleotidase"/>
    <property type="match status" value="1"/>
</dbReference>
<evidence type="ECO:0000256" key="7">
    <source>
        <dbReference type="HAMAP-Rule" id="MF_00060"/>
    </source>
</evidence>
<comment type="catalytic activity">
    <reaction evidence="1 7">
        <text>a ribonucleoside 5'-phosphate + H2O = a ribonucleoside + phosphate</text>
        <dbReference type="Rhea" id="RHEA:12484"/>
        <dbReference type="ChEBI" id="CHEBI:15377"/>
        <dbReference type="ChEBI" id="CHEBI:18254"/>
        <dbReference type="ChEBI" id="CHEBI:43474"/>
        <dbReference type="ChEBI" id="CHEBI:58043"/>
        <dbReference type="EC" id="3.1.3.5"/>
    </reaction>
</comment>
<feature type="binding site" evidence="7">
    <location>
        <position position="28"/>
    </location>
    <ligand>
        <name>a divalent metal cation</name>
        <dbReference type="ChEBI" id="CHEBI:60240"/>
    </ligand>
</feature>
<dbReference type="PANTHER" id="PTHR30457:SF12">
    <property type="entry name" value="5'_3'-NUCLEOTIDASE SURE"/>
    <property type="match status" value="1"/>
</dbReference>
<comment type="caution">
    <text evidence="7">Lacks conserved residue(s) required for the propagation of feature annotation.</text>
</comment>
<evidence type="ECO:0000313" key="10">
    <source>
        <dbReference type="Proteomes" id="UP000032233"/>
    </source>
</evidence>
<evidence type="ECO:0000259" key="8">
    <source>
        <dbReference type="Pfam" id="PF01975"/>
    </source>
</evidence>
<evidence type="ECO:0000313" key="9">
    <source>
        <dbReference type="EMBL" id="KIX12488.1"/>
    </source>
</evidence>
<dbReference type="InParanoid" id="A0A0D2HPU2"/>
<reference evidence="9 10" key="1">
    <citation type="submission" date="2013-11" db="EMBL/GenBank/DDBJ databases">
        <title>Metagenomic analysis of a methanogenic consortium involved in long chain n-alkane degradation.</title>
        <authorList>
            <person name="Davidova I.A."/>
            <person name="Callaghan A.V."/>
            <person name="Wawrik B."/>
            <person name="Pruitt S."/>
            <person name="Marks C."/>
            <person name="Duncan K.E."/>
            <person name="Suflita J.M."/>
        </authorList>
    </citation>
    <scope>NUCLEOTIDE SEQUENCE [LARGE SCALE GENOMIC DNA]</scope>
    <source>
        <strain evidence="9 10">SPR</strain>
    </source>
</reference>
<evidence type="ECO:0000256" key="4">
    <source>
        <dbReference type="ARBA" id="ARBA00022723"/>
    </source>
</evidence>
<dbReference type="STRING" id="1429043.X474_18870"/>
<comment type="similarity">
    <text evidence="2 7">Belongs to the SurE nucleotidase family.</text>
</comment>
<proteinExistence type="inferred from homology"/>
<evidence type="ECO:0000256" key="5">
    <source>
        <dbReference type="ARBA" id="ARBA00022741"/>
    </source>
</evidence>
<dbReference type="GO" id="GO:0008253">
    <property type="term" value="F:5'-nucleotidase activity"/>
    <property type="evidence" value="ECO:0007669"/>
    <property type="project" value="UniProtKB-UniRule"/>
</dbReference>
<dbReference type="GO" id="GO:0008254">
    <property type="term" value="F:3'-nucleotidase activity"/>
    <property type="evidence" value="ECO:0007669"/>
    <property type="project" value="TreeGrafter"/>
</dbReference>
<comment type="caution">
    <text evidence="9">The sequence shown here is derived from an EMBL/GenBank/DDBJ whole genome shotgun (WGS) entry which is preliminary data.</text>
</comment>
<dbReference type="GO" id="GO:0004309">
    <property type="term" value="F:exopolyphosphatase activity"/>
    <property type="evidence" value="ECO:0007669"/>
    <property type="project" value="TreeGrafter"/>
</dbReference>
<dbReference type="FunCoup" id="A0A0D2HPU2">
    <property type="interactions" value="213"/>
</dbReference>
<dbReference type="NCBIfam" id="TIGR00087">
    <property type="entry name" value="surE"/>
    <property type="match status" value="1"/>
</dbReference>
<dbReference type="InterPro" id="IPR036523">
    <property type="entry name" value="SurE-like_sf"/>
</dbReference>
<comment type="subcellular location">
    <subcellularLocation>
        <location evidence="7">Cytoplasm</location>
    </subcellularLocation>
</comment>
<accession>A0A0D2HPU2</accession>
<dbReference type="InterPro" id="IPR002828">
    <property type="entry name" value="SurE-like_Pase/nucleotidase"/>
</dbReference>
<dbReference type="PATRIC" id="fig|1429043.3.peg.3996"/>
<dbReference type="PANTHER" id="PTHR30457">
    <property type="entry name" value="5'-NUCLEOTIDASE SURE"/>
    <property type="match status" value="1"/>
</dbReference>
<dbReference type="EC" id="3.1.3.5" evidence="7"/>
<keyword evidence="4 7" id="KW-0479">Metal-binding</keyword>
<feature type="domain" description="Survival protein SurE-like phosphatase/nucleotidase" evidence="8">
    <location>
        <begin position="2"/>
        <end position="175"/>
    </location>
</feature>
<dbReference type="InterPro" id="IPR030048">
    <property type="entry name" value="SurE"/>
</dbReference>
<gene>
    <name evidence="7" type="primary">surE</name>
    <name evidence="9" type="ORF">X474_18870</name>
</gene>
<dbReference type="GO" id="GO:0046872">
    <property type="term" value="F:metal ion binding"/>
    <property type="evidence" value="ECO:0007669"/>
    <property type="project" value="UniProtKB-UniRule"/>
</dbReference>